<comment type="subcellular location">
    <subcellularLocation>
        <location evidence="1">Cytoplasm</location>
        <location evidence="1">Cytosol</location>
    </subcellularLocation>
</comment>
<evidence type="ECO:0000256" key="2">
    <source>
        <dbReference type="ARBA" id="ARBA00022490"/>
    </source>
</evidence>
<gene>
    <name evidence="9" type="ORF">LH47_00707</name>
</gene>
<evidence type="ECO:0000256" key="6">
    <source>
        <dbReference type="ARBA" id="ARBA00093785"/>
    </source>
</evidence>
<evidence type="ECO:0000313" key="9">
    <source>
        <dbReference type="EMBL" id="KIQ95160.1"/>
    </source>
</evidence>
<dbReference type="RefSeq" id="WP_043964799.1">
    <property type="nucleotide sequence ID" value="NZ_JXTH01000009.1"/>
</dbReference>
<evidence type="ECO:0000256" key="3">
    <source>
        <dbReference type="ARBA" id="ARBA00022795"/>
    </source>
</evidence>
<accession>A0A0D0S0M7</accession>
<keyword evidence="3" id="KW-1005">Bacterial flagellum biogenesis</keyword>
<evidence type="ECO:0000313" key="10">
    <source>
        <dbReference type="Proteomes" id="UP000032102"/>
    </source>
</evidence>
<keyword evidence="10" id="KW-1185">Reference proteome</keyword>
<comment type="function">
    <text evidence="5">May act as an export chaperone for the filament capping protein FliD.</text>
</comment>
<evidence type="ECO:0000256" key="5">
    <source>
        <dbReference type="ARBA" id="ARBA00093765"/>
    </source>
</evidence>
<keyword evidence="8" id="KW-0175">Coiled coil</keyword>
<dbReference type="InterPro" id="IPR008622">
    <property type="entry name" value="FliT"/>
</dbReference>
<keyword evidence="9" id="KW-0969">Cilium</keyword>
<name>A0A0D0S0M7_9BACL</name>
<dbReference type="AlphaFoldDB" id="A0A0D0S0M7"/>
<protein>
    <recommendedName>
        <fullName evidence="7">Flagellar protein FliT</fullName>
    </recommendedName>
</protein>
<dbReference type="Proteomes" id="UP000032102">
    <property type="component" value="Unassembled WGS sequence"/>
</dbReference>
<comment type="caution">
    <text evidence="9">The sequence shown here is derived from an EMBL/GenBank/DDBJ whole genome shotgun (WGS) entry which is preliminary data.</text>
</comment>
<proteinExistence type="inferred from homology"/>
<feature type="coiled-coil region" evidence="8">
    <location>
        <begin position="27"/>
        <end position="94"/>
    </location>
</feature>
<evidence type="ECO:0000256" key="8">
    <source>
        <dbReference type="SAM" id="Coils"/>
    </source>
</evidence>
<keyword evidence="4" id="KW-0143">Chaperone</keyword>
<evidence type="ECO:0000256" key="4">
    <source>
        <dbReference type="ARBA" id="ARBA00023186"/>
    </source>
</evidence>
<keyword evidence="9" id="KW-0282">Flagellum</keyword>
<dbReference type="PATRIC" id="fig|404937.3.peg.726"/>
<dbReference type="Pfam" id="PF05400">
    <property type="entry name" value="FliT"/>
    <property type="match status" value="1"/>
</dbReference>
<organism evidence="9 10">
    <name type="scientific">Anoxybacillus thermarum</name>
    <dbReference type="NCBI Taxonomy" id="404937"/>
    <lineage>
        <taxon>Bacteria</taxon>
        <taxon>Bacillati</taxon>
        <taxon>Bacillota</taxon>
        <taxon>Bacilli</taxon>
        <taxon>Bacillales</taxon>
        <taxon>Anoxybacillaceae</taxon>
        <taxon>Anoxybacillus</taxon>
    </lineage>
</organism>
<keyword evidence="9" id="KW-0966">Cell projection</keyword>
<evidence type="ECO:0000256" key="1">
    <source>
        <dbReference type="ARBA" id="ARBA00004514"/>
    </source>
</evidence>
<sequence length="116" mass="13625">MNVVAELLQATKALVACLHQPIEKDGRDAVIEQIEELLEKREQLLKLLPDTLTDEQKQMGKELIALDREANELLRQLKQQIQQDLKQMKQTKEAAHRYHDLYEPLSIDGMFYDKRR</sequence>
<reference evidence="9 10" key="1">
    <citation type="submission" date="2015-01" db="EMBL/GenBank/DDBJ databases">
        <title>Draft genome of Anoxybacillus thermarum strain AF/04.</title>
        <authorList>
            <person name="Poli A."/>
            <person name="Nicolaus B."/>
            <person name="Chan K.-G."/>
            <person name="Kahar U.M."/>
            <person name="Yaakob A.S."/>
            <person name="Chan C.S."/>
            <person name="Goh K.M."/>
        </authorList>
    </citation>
    <scope>NUCLEOTIDE SEQUENCE [LARGE SCALE GENOMIC DNA]</scope>
    <source>
        <strain evidence="9 10">AF/04</strain>
    </source>
</reference>
<evidence type="ECO:0000256" key="7">
    <source>
        <dbReference type="ARBA" id="ARBA00093797"/>
    </source>
</evidence>
<keyword evidence="2" id="KW-0963">Cytoplasm</keyword>
<dbReference type="EMBL" id="JXTH01000009">
    <property type="protein sequence ID" value="KIQ95160.1"/>
    <property type="molecule type" value="Genomic_DNA"/>
</dbReference>
<comment type="similarity">
    <text evidence="6">Belongs to the bacillales FliT family.</text>
</comment>